<sequence>MAQVTGHGSIGGRCPNFARRASPLRVVASALGAQTPPPSPHATPSCFTGARGQEGCGRGIANDLSSGTGPHVMFWSALLTDTYSDLLVEGLAPRQWCRREAH</sequence>
<proteinExistence type="predicted"/>
<dbReference type="EMBL" id="BLLF01001790">
    <property type="protein sequence ID" value="GFH21252.1"/>
    <property type="molecule type" value="Genomic_DNA"/>
</dbReference>
<gene>
    <name evidence="1" type="ORF">HaLaN_18515</name>
</gene>
<keyword evidence="2" id="KW-1185">Reference proteome</keyword>
<evidence type="ECO:0000313" key="2">
    <source>
        <dbReference type="Proteomes" id="UP000485058"/>
    </source>
</evidence>
<comment type="caution">
    <text evidence="1">The sequence shown here is derived from an EMBL/GenBank/DDBJ whole genome shotgun (WGS) entry which is preliminary data.</text>
</comment>
<dbReference type="AlphaFoldDB" id="A0A699ZYV3"/>
<dbReference type="Proteomes" id="UP000485058">
    <property type="component" value="Unassembled WGS sequence"/>
</dbReference>
<organism evidence="1 2">
    <name type="scientific">Haematococcus lacustris</name>
    <name type="common">Green alga</name>
    <name type="synonym">Haematococcus pluvialis</name>
    <dbReference type="NCBI Taxonomy" id="44745"/>
    <lineage>
        <taxon>Eukaryota</taxon>
        <taxon>Viridiplantae</taxon>
        <taxon>Chlorophyta</taxon>
        <taxon>core chlorophytes</taxon>
        <taxon>Chlorophyceae</taxon>
        <taxon>CS clade</taxon>
        <taxon>Chlamydomonadales</taxon>
        <taxon>Haematococcaceae</taxon>
        <taxon>Haematococcus</taxon>
    </lineage>
</organism>
<reference evidence="1 2" key="1">
    <citation type="submission" date="2020-02" db="EMBL/GenBank/DDBJ databases">
        <title>Draft genome sequence of Haematococcus lacustris strain NIES-144.</title>
        <authorList>
            <person name="Morimoto D."/>
            <person name="Nakagawa S."/>
            <person name="Yoshida T."/>
            <person name="Sawayama S."/>
        </authorList>
    </citation>
    <scope>NUCLEOTIDE SEQUENCE [LARGE SCALE GENOMIC DNA]</scope>
    <source>
        <strain evidence="1 2">NIES-144</strain>
    </source>
</reference>
<evidence type="ECO:0000313" key="1">
    <source>
        <dbReference type="EMBL" id="GFH21252.1"/>
    </source>
</evidence>
<protein>
    <submittedName>
        <fullName evidence="1">Uncharacterized protein</fullName>
    </submittedName>
</protein>
<accession>A0A699ZYV3</accession>
<name>A0A699ZYV3_HAELA</name>